<dbReference type="EMBL" id="JBHSEP010000035">
    <property type="protein sequence ID" value="MFC4601969.1"/>
    <property type="molecule type" value="Genomic_DNA"/>
</dbReference>
<proteinExistence type="predicted"/>
<dbReference type="InterPro" id="IPR000305">
    <property type="entry name" value="GIY-YIG_endonuc"/>
</dbReference>
<dbReference type="SMART" id="SM00465">
    <property type="entry name" value="GIYc"/>
    <property type="match status" value="1"/>
</dbReference>
<dbReference type="Proteomes" id="UP001596028">
    <property type="component" value="Unassembled WGS sequence"/>
</dbReference>
<dbReference type="PROSITE" id="PS50164">
    <property type="entry name" value="GIY_YIG"/>
    <property type="match status" value="1"/>
</dbReference>
<evidence type="ECO:0000313" key="3">
    <source>
        <dbReference type="Proteomes" id="UP001596028"/>
    </source>
</evidence>
<dbReference type="RefSeq" id="WP_378102801.1">
    <property type="nucleotide sequence ID" value="NZ_JBHSEP010000035.1"/>
</dbReference>
<keyword evidence="3" id="KW-1185">Reference proteome</keyword>
<evidence type="ECO:0000313" key="2">
    <source>
        <dbReference type="EMBL" id="MFC4601969.1"/>
    </source>
</evidence>
<protein>
    <recommendedName>
        <fullName evidence="1">GIY-YIG domain-containing protein</fullName>
    </recommendedName>
</protein>
<feature type="domain" description="GIY-YIG" evidence="1">
    <location>
        <begin position="103"/>
        <end position="194"/>
    </location>
</feature>
<accession>A0ABV9FL75</accession>
<comment type="caution">
    <text evidence="2">The sequence shown here is derived from an EMBL/GenBank/DDBJ whole genome shotgun (WGS) entry which is preliminary data.</text>
</comment>
<name>A0ABV9FL75_9BACL</name>
<gene>
    <name evidence="2" type="ORF">ACFO3S_27280</name>
</gene>
<evidence type="ECO:0000259" key="1">
    <source>
        <dbReference type="PROSITE" id="PS50164"/>
    </source>
</evidence>
<sequence length="198" mass="23096">MRLFTEDRELIFQEVRLVFSGEAYSDVFAHKNNKTVLETISHKRYIKHKQAINSRYTNYLNTGLGVFLKDLKNSGDMYYKEFLNKNGDKLYSNFYIEDEGIKKSKGLYLYSIDGQVKYIGRCKDSFGKRINAGYGKIHPKNCYIDGQSTNCHLNNLVTSNKASTSFYVCKLEDNNEITELEAELIRKYQPEWNISLKM</sequence>
<organism evidence="2 3">
    <name type="scientific">Cohnella hongkongensis</name>
    <dbReference type="NCBI Taxonomy" id="178337"/>
    <lineage>
        <taxon>Bacteria</taxon>
        <taxon>Bacillati</taxon>
        <taxon>Bacillota</taxon>
        <taxon>Bacilli</taxon>
        <taxon>Bacillales</taxon>
        <taxon>Paenibacillaceae</taxon>
        <taxon>Cohnella</taxon>
    </lineage>
</organism>
<reference evidence="3" key="1">
    <citation type="journal article" date="2019" name="Int. J. Syst. Evol. Microbiol.">
        <title>The Global Catalogue of Microorganisms (GCM) 10K type strain sequencing project: providing services to taxonomists for standard genome sequencing and annotation.</title>
        <authorList>
            <consortium name="The Broad Institute Genomics Platform"/>
            <consortium name="The Broad Institute Genome Sequencing Center for Infectious Disease"/>
            <person name="Wu L."/>
            <person name="Ma J."/>
        </authorList>
    </citation>
    <scope>NUCLEOTIDE SEQUENCE [LARGE SCALE GENOMIC DNA]</scope>
    <source>
        <strain evidence="3">CCUG 49571</strain>
    </source>
</reference>
<dbReference type="Gene3D" id="3.40.1440.10">
    <property type="entry name" value="GIY-YIG endonuclease"/>
    <property type="match status" value="1"/>
</dbReference>
<dbReference type="InterPro" id="IPR035901">
    <property type="entry name" value="GIY-YIG_endonuc_sf"/>
</dbReference>